<evidence type="ECO:0000259" key="2">
    <source>
        <dbReference type="Pfam" id="PF00646"/>
    </source>
</evidence>
<accession>A0ABD1QWJ5</accession>
<feature type="domain" description="At1g61320/AtMIF1 LRR" evidence="3">
    <location>
        <begin position="141"/>
        <end position="488"/>
    </location>
</feature>
<sequence length="521" mass="59110">MVNGIHIYDMHYSSNVVDHVSEEYRSRYPGNEEKEYDNNVTEGVDKGKEEERVTERSIPWFLSQPHKKRQKSVIVDRISGLHDSILLHILSFLNMQEAVCTSVLSKRWKSLWTSLPTLRFQNRRCLPEKVLPFVESVTRTLENYRAGNIKMFAVDFSYSSCFASNVDNWILFAIQNKVEDLDLRLHLCLPYTVDKDVQESYTLPYYVYCAPSLTKLSLLNCISGLKGAVSWGSLKSLSITKVDLTEDTIKIILSGSPVLEFLKINACRGINYLDINSASVKTLVIQNFNAECRDGLLLEISAPYIQSLHILGTAYGRFFRLINVSSLVTANLNYYFGHGGRRMCVFTKQLIENIGHVKEIKLGPYCIQVLTMLERLGWISPPSSWKHLVVNAHLDNLDTLGIVRLLHSSPIIETVIINRTRVGCSILLRHLYSTGRGKICLAGARFPRLKTVKICGHTGVGILCEPTVELIKLLLENADVLEKIIIFVSPGTDYMAEVQELLSLPRSSRHAEIVFRHRNAY</sequence>
<dbReference type="EMBL" id="JBFOLK010000010">
    <property type="protein sequence ID" value="KAL2480587.1"/>
    <property type="molecule type" value="Genomic_DNA"/>
</dbReference>
<organism evidence="4 5">
    <name type="scientific">Abeliophyllum distichum</name>
    <dbReference type="NCBI Taxonomy" id="126358"/>
    <lineage>
        <taxon>Eukaryota</taxon>
        <taxon>Viridiplantae</taxon>
        <taxon>Streptophyta</taxon>
        <taxon>Embryophyta</taxon>
        <taxon>Tracheophyta</taxon>
        <taxon>Spermatophyta</taxon>
        <taxon>Magnoliopsida</taxon>
        <taxon>eudicotyledons</taxon>
        <taxon>Gunneridae</taxon>
        <taxon>Pentapetalae</taxon>
        <taxon>asterids</taxon>
        <taxon>lamiids</taxon>
        <taxon>Lamiales</taxon>
        <taxon>Oleaceae</taxon>
        <taxon>Forsythieae</taxon>
        <taxon>Abeliophyllum</taxon>
    </lineage>
</organism>
<dbReference type="InterPro" id="IPR053781">
    <property type="entry name" value="F-box_AtFBL13-like"/>
</dbReference>
<dbReference type="PANTHER" id="PTHR34145:SF28">
    <property type="entry name" value="F-BOX DOMAIN-CONTAINING PROTEIN"/>
    <property type="match status" value="1"/>
</dbReference>
<evidence type="ECO:0000256" key="1">
    <source>
        <dbReference type="SAM" id="MobiDB-lite"/>
    </source>
</evidence>
<evidence type="ECO:0000313" key="4">
    <source>
        <dbReference type="EMBL" id="KAL2480587.1"/>
    </source>
</evidence>
<dbReference type="AlphaFoldDB" id="A0ABD1QWJ5"/>
<gene>
    <name evidence="4" type="ORF">Adt_33553</name>
</gene>
<dbReference type="Pfam" id="PF00646">
    <property type="entry name" value="F-box"/>
    <property type="match status" value="1"/>
</dbReference>
<dbReference type="InterPro" id="IPR036047">
    <property type="entry name" value="F-box-like_dom_sf"/>
</dbReference>
<evidence type="ECO:0000259" key="3">
    <source>
        <dbReference type="Pfam" id="PF23622"/>
    </source>
</evidence>
<dbReference type="InterPro" id="IPR055357">
    <property type="entry name" value="LRR_At1g61320_AtMIF1"/>
</dbReference>
<reference evidence="5" key="1">
    <citation type="submission" date="2024-07" db="EMBL/GenBank/DDBJ databases">
        <title>Two chromosome-level genome assemblies of Korean endemic species Abeliophyllum distichum and Forsythia ovata (Oleaceae).</title>
        <authorList>
            <person name="Jang H."/>
        </authorList>
    </citation>
    <scope>NUCLEOTIDE SEQUENCE [LARGE SCALE GENOMIC DNA]</scope>
</reference>
<evidence type="ECO:0000313" key="5">
    <source>
        <dbReference type="Proteomes" id="UP001604336"/>
    </source>
</evidence>
<keyword evidence="5" id="KW-1185">Reference proteome</keyword>
<dbReference type="InterPro" id="IPR001810">
    <property type="entry name" value="F-box_dom"/>
</dbReference>
<comment type="caution">
    <text evidence="4">The sequence shown here is derived from an EMBL/GenBank/DDBJ whole genome shotgun (WGS) entry which is preliminary data.</text>
</comment>
<dbReference type="Proteomes" id="UP001604336">
    <property type="component" value="Unassembled WGS sequence"/>
</dbReference>
<dbReference type="CDD" id="cd22160">
    <property type="entry name" value="F-box_AtFBL13-like"/>
    <property type="match status" value="1"/>
</dbReference>
<dbReference type="Gene3D" id="3.80.10.10">
    <property type="entry name" value="Ribonuclease Inhibitor"/>
    <property type="match status" value="1"/>
</dbReference>
<proteinExistence type="predicted"/>
<dbReference type="PANTHER" id="PTHR34145">
    <property type="entry name" value="OS02G0105600 PROTEIN"/>
    <property type="match status" value="1"/>
</dbReference>
<dbReference type="InterPro" id="IPR032675">
    <property type="entry name" value="LRR_dom_sf"/>
</dbReference>
<feature type="domain" description="F-box" evidence="2">
    <location>
        <begin position="78"/>
        <end position="117"/>
    </location>
</feature>
<feature type="region of interest" description="Disordered" evidence="1">
    <location>
        <begin position="27"/>
        <end position="50"/>
    </location>
</feature>
<dbReference type="Pfam" id="PF23622">
    <property type="entry name" value="LRR_At1g61320_AtMIF1"/>
    <property type="match status" value="1"/>
</dbReference>
<name>A0ABD1QWJ5_9LAMI</name>
<dbReference type="SUPFAM" id="SSF81383">
    <property type="entry name" value="F-box domain"/>
    <property type="match status" value="1"/>
</dbReference>
<protein>
    <submittedName>
        <fullName evidence="4">F-box/LRR-repeat protein</fullName>
    </submittedName>
</protein>
<dbReference type="InterPro" id="IPR053772">
    <property type="entry name" value="At1g61320/At1g61330-like"/>
</dbReference>